<comment type="caution">
    <text evidence="1">The sequence shown here is derived from an EMBL/GenBank/DDBJ whole genome shotgun (WGS) entry which is preliminary data.</text>
</comment>
<dbReference type="PANTHER" id="PTHR35532:SF5">
    <property type="entry name" value="CARBOHYDRATE-BINDING DOMAIN-CONTAINING PROTEIN"/>
    <property type="match status" value="1"/>
</dbReference>
<dbReference type="RefSeq" id="WP_118260772.1">
    <property type="nucleotide sequence ID" value="NZ_CALBWO010000054.1"/>
</dbReference>
<sequence>MKRIIYIIFCTFLISCGQYNAELENALKLAGENRGELEKVLYHYSQNPSDSLKLQAATFLIENMPEHYTLEGSLINACRERIDADTTASYFAKKTLDISLSHMDQFRHTANKKEDVQNIKADFLIRHIDRSFENLNSYSWLEDIPFDLFLEYILPYRFANERPDLWIDSLHISPKKLQELLFRDDVKYTITRTEYALEFSETKIYFQSNFINELLHQDIYRDCKHLSTQRNFKSRAFSLPSAIDFIPHYANRNGYHYWNKIISPESKNSEISGALEHKTAKVYRKTYSRHPLIKTETTEYIPEFFKNPFLLDVSNEYLQTTDVSIHVPKYLKNSSDYAYLCVFNNLKWTPIAIGYIAHASVKFNDMGKNLVYLPAYYHDRKLTSFNYPFILSLKGEVKHLVPDTNNRQKLILTRKYPSNGNLYSYNIMLSNLILEASNQPSFQHPDTILRSVSQTPTYCEEKINTSKKYRYWRISHPHPLSFAELYFFDSQGKLIQGQSDSIFQAVFDGDPLSNIYQGKESFSVDFSKPVNLSKIICLPRSDGNGIYPDNEYELFYHDLKGWKSLGRQTATGFEIEYDNVPQGALYWLHNHTTGIEERIFTVTNGIIRFW</sequence>
<gene>
    <name evidence="1" type="ORF">DWW18_12295</name>
</gene>
<evidence type="ECO:0000313" key="1">
    <source>
        <dbReference type="EMBL" id="RGV32904.1"/>
    </source>
</evidence>
<dbReference type="PANTHER" id="PTHR35532">
    <property type="entry name" value="SIMILAR TO POLYHYDROXYALKANOATE DEPOLYMERASE"/>
    <property type="match status" value="1"/>
</dbReference>
<reference evidence="1 2" key="1">
    <citation type="submission" date="2018-08" db="EMBL/GenBank/DDBJ databases">
        <title>A genome reference for cultivated species of the human gut microbiota.</title>
        <authorList>
            <person name="Zou Y."/>
            <person name="Xue W."/>
            <person name="Luo G."/>
        </authorList>
    </citation>
    <scope>NUCLEOTIDE SEQUENCE [LARGE SCALE GENOMIC DNA]</scope>
    <source>
        <strain evidence="1 2">AF14-49</strain>
    </source>
</reference>
<organism evidence="1 2">
    <name type="scientific">Butyricimonas virosa</name>
    <dbReference type="NCBI Taxonomy" id="544645"/>
    <lineage>
        <taxon>Bacteria</taxon>
        <taxon>Pseudomonadati</taxon>
        <taxon>Bacteroidota</taxon>
        <taxon>Bacteroidia</taxon>
        <taxon>Bacteroidales</taxon>
        <taxon>Odoribacteraceae</taxon>
        <taxon>Butyricimonas</taxon>
    </lineage>
</organism>
<protein>
    <recommendedName>
        <fullName evidence="3">Discoidin domain-containing protein</fullName>
    </recommendedName>
</protein>
<dbReference type="EMBL" id="QRZA01000016">
    <property type="protein sequence ID" value="RGV32904.1"/>
    <property type="molecule type" value="Genomic_DNA"/>
</dbReference>
<dbReference type="AlphaFoldDB" id="A0A412WYX3"/>
<dbReference type="Proteomes" id="UP000283589">
    <property type="component" value="Unassembled WGS sequence"/>
</dbReference>
<proteinExistence type="predicted"/>
<evidence type="ECO:0000313" key="2">
    <source>
        <dbReference type="Proteomes" id="UP000283589"/>
    </source>
</evidence>
<accession>A0A412WYX3</accession>
<evidence type="ECO:0008006" key="3">
    <source>
        <dbReference type="Google" id="ProtNLM"/>
    </source>
</evidence>
<dbReference type="PROSITE" id="PS51257">
    <property type="entry name" value="PROKAR_LIPOPROTEIN"/>
    <property type="match status" value="1"/>
</dbReference>
<name>A0A412WYX3_9BACT</name>